<proteinExistence type="predicted"/>
<reference evidence="1" key="1">
    <citation type="submission" date="2014-11" db="EMBL/GenBank/DDBJ databases">
        <authorList>
            <person name="Amaro Gonzalez C."/>
        </authorList>
    </citation>
    <scope>NUCLEOTIDE SEQUENCE</scope>
</reference>
<dbReference type="AlphaFoldDB" id="A0A0E9TEU5"/>
<dbReference type="EMBL" id="GBXM01056363">
    <property type="protein sequence ID" value="JAH52214.1"/>
    <property type="molecule type" value="Transcribed_RNA"/>
</dbReference>
<reference evidence="1" key="2">
    <citation type="journal article" date="2015" name="Fish Shellfish Immunol.">
        <title>Early steps in the European eel (Anguilla anguilla)-Vibrio vulnificus interaction in the gills: Role of the RtxA13 toxin.</title>
        <authorList>
            <person name="Callol A."/>
            <person name="Pajuelo D."/>
            <person name="Ebbesson L."/>
            <person name="Teles M."/>
            <person name="MacKenzie S."/>
            <person name="Amaro C."/>
        </authorList>
    </citation>
    <scope>NUCLEOTIDE SEQUENCE</scope>
</reference>
<accession>A0A0E9TEU5</accession>
<organism evidence="1">
    <name type="scientific">Anguilla anguilla</name>
    <name type="common">European freshwater eel</name>
    <name type="synonym">Muraena anguilla</name>
    <dbReference type="NCBI Taxonomy" id="7936"/>
    <lineage>
        <taxon>Eukaryota</taxon>
        <taxon>Metazoa</taxon>
        <taxon>Chordata</taxon>
        <taxon>Craniata</taxon>
        <taxon>Vertebrata</taxon>
        <taxon>Euteleostomi</taxon>
        <taxon>Actinopterygii</taxon>
        <taxon>Neopterygii</taxon>
        <taxon>Teleostei</taxon>
        <taxon>Anguilliformes</taxon>
        <taxon>Anguillidae</taxon>
        <taxon>Anguilla</taxon>
    </lineage>
</organism>
<name>A0A0E9TEU5_ANGAN</name>
<protein>
    <submittedName>
        <fullName evidence="1">Uncharacterized protein</fullName>
    </submittedName>
</protein>
<sequence>MYYSIKADRMTEMKMGKKTLDFILG</sequence>
<evidence type="ECO:0000313" key="1">
    <source>
        <dbReference type="EMBL" id="JAH52214.1"/>
    </source>
</evidence>